<proteinExistence type="predicted"/>
<dbReference type="Proteomes" id="UP000717634">
    <property type="component" value="Unassembled WGS sequence"/>
</dbReference>
<evidence type="ECO:0008006" key="4">
    <source>
        <dbReference type="Google" id="ProtNLM"/>
    </source>
</evidence>
<accession>A0ABX1HJL2</accession>
<dbReference type="EMBL" id="JAAVTK010000009">
    <property type="protein sequence ID" value="NKI90417.1"/>
    <property type="molecule type" value="Genomic_DNA"/>
</dbReference>
<evidence type="ECO:0000256" key="1">
    <source>
        <dbReference type="SAM" id="SignalP"/>
    </source>
</evidence>
<comment type="caution">
    <text evidence="2">The sequence shown here is derived from an EMBL/GenBank/DDBJ whole genome shotgun (WGS) entry which is preliminary data.</text>
</comment>
<sequence>MFFRFPLPLSAVAGLLLALPARAQAPAPAAPLSPPTFYTTYRYTAYTVYDTTSLDPPTQVSGVGGTLALRPAGTYEKRLTFPGNDGPMLFRQDGTFALAGDSISFAFEDKKGADVQRGTFRFDPATRHLTITILGYPAGNRGVYELEATEPIAPAPIPRPKARGKRRP</sequence>
<name>A0ABX1HJL2_9BACT</name>
<keyword evidence="3" id="KW-1185">Reference proteome</keyword>
<reference evidence="2 3" key="1">
    <citation type="submission" date="2020-03" db="EMBL/GenBank/DDBJ databases">
        <title>Genomic Encyclopedia of Type Strains, Phase IV (KMG-V): Genome sequencing to study the core and pangenomes of soil and plant-associated prokaryotes.</title>
        <authorList>
            <person name="Whitman W."/>
        </authorList>
    </citation>
    <scope>NUCLEOTIDE SEQUENCE [LARGE SCALE GENOMIC DNA]</scope>
    <source>
        <strain evidence="2 3">1B</strain>
    </source>
</reference>
<dbReference type="RefSeq" id="WP_168674023.1">
    <property type="nucleotide sequence ID" value="NZ_JAAVTK010000009.1"/>
</dbReference>
<keyword evidence="1" id="KW-0732">Signal</keyword>
<feature type="signal peptide" evidence="1">
    <location>
        <begin position="1"/>
        <end position="23"/>
    </location>
</feature>
<organism evidence="2 3">
    <name type="scientific">Hymenobacter artigasi</name>
    <dbReference type="NCBI Taxonomy" id="2719616"/>
    <lineage>
        <taxon>Bacteria</taxon>
        <taxon>Pseudomonadati</taxon>
        <taxon>Bacteroidota</taxon>
        <taxon>Cytophagia</taxon>
        <taxon>Cytophagales</taxon>
        <taxon>Hymenobacteraceae</taxon>
        <taxon>Hymenobacter</taxon>
    </lineage>
</organism>
<protein>
    <recommendedName>
        <fullName evidence="4">DUF3471 domain-containing protein</fullName>
    </recommendedName>
</protein>
<feature type="chain" id="PRO_5046285159" description="DUF3471 domain-containing protein" evidence="1">
    <location>
        <begin position="24"/>
        <end position="168"/>
    </location>
</feature>
<evidence type="ECO:0000313" key="3">
    <source>
        <dbReference type="Proteomes" id="UP000717634"/>
    </source>
</evidence>
<gene>
    <name evidence="2" type="ORF">HBN54_003021</name>
</gene>
<evidence type="ECO:0000313" key="2">
    <source>
        <dbReference type="EMBL" id="NKI90417.1"/>
    </source>
</evidence>